<comment type="caution">
    <text evidence="4">The sequence shown here is derived from an EMBL/GenBank/DDBJ whole genome shotgun (WGS) entry which is preliminary data.</text>
</comment>
<protein>
    <submittedName>
        <fullName evidence="4">LytTR family transcriptional regulator</fullName>
    </submittedName>
</protein>
<evidence type="ECO:0000313" key="4">
    <source>
        <dbReference type="EMBL" id="PVH29188.1"/>
    </source>
</evidence>
<dbReference type="InterPro" id="IPR024163">
    <property type="entry name" value="Aerotolerance_reg_N"/>
</dbReference>
<dbReference type="Gene3D" id="3.40.50.12140">
    <property type="entry name" value="Domain of unknown function DUF4159"/>
    <property type="match status" value="1"/>
</dbReference>
<dbReference type="PANTHER" id="PTHR37464:SF1">
    <property type="entry name" value="BLL2463 PROTEIN"/>
    <property type="match status" value="1"/>
</dbReference>
<dbReference type="NCBIfam" id="TIGR02226">
    <property type="entry name" value="two_anch"/>
    <property type="match status" value="1"/>
</dbReference>
<dbReference type="InterPro" id="IPR029062">
    <property type="entry name" value="Class_I_gatase-like"/>
</dbReference>
<dbReference type="Gene3D" id="3.40.50.880">
    <property type="match status" value="1"/>
</dbReference>
<proteinExistence type="predicted"/>
<evidence type="ECO:0000259" key="3">
    <source>
        <dbReference type="Pfam" id="PF13709"/>
    </source>
</evidence>
<feature type="transmembrane region" description="Helical" evidence="1">
    <location>
        <begin position="6"/>
        <end position="28"/>
    </location>
</feature>
<dbReference type="EMBL" id="QDKM01000003">
    <property type="protein sequence ID" value="PVH29188.1"/>
    <property type="molecule type" value="Genomic_DNA"/>
</dbReference>
<dbReference type="CDD" id="cd03143">
    <property type="entry name" value="A4_beta-galactosidase_middle_domain"/>
    <property type="match status" value="1"/>
</dbReference>
<dbReference type="InterPro" id="IPR011933">
    <property type="entry name" value="Double_TM_dom"/>
</dbReference>
<dbReference type="InterPro" id="IPR025297">
    <property type="entry name" value="DUF4159"/>
</dbReference>
<keyword evidence="1" id="KW-0472">Membrane</keyword>
<gene>
    <name evidence="4" type="ORF">DDE20_09230</name>
</gene>
<dbReference type="RefSeq" id="WP_116558185.1">
    <property type="nucleotide sequence ID" value="NZ_QDKM01000003.1"/>
</dbReference>
<dbReference type="Pfam" id="PF07584">
    <property type="entry name" value="BatA"/>
    <property type="match status" value="1"/>
</dbReference>
<accession>A0A2T8HUV3</accession>
<dbReference type="PANTHER" id="PTHR37464">
    <property type="entry name" value="BLL2463 PROTEIN"/>
    <property type="match status" value="1"/>
</dbReference>
<dbReference type="SUPFAM" id="SSF52317">
    <property type="entry name" value="Class I glutamine amidotransferase-like"/>
    <property type="match status" value="1"/>
</dbReference>
<dbReference type="OrthoDB" id="9773014at2"/>
<dbReference type="Pfam" id="PF13709">
    <property type="entry name" value="DUF4159"/>
    <property type="match status" value="1"/>
</dbReference>
<keyword evidence="1" id="KW-0812">Transmembrane</keyword>
<reference evidence="4 5" key="1">
    <citation type="submission" date="2018-04" db="EMBL/GenBank/DDBJ databases">
        <title>Pararhodobacter oceanense sp. nov., isolated from marine intertidal sediment.</title>
        <authorList>
            <person name="Wang X.-L."/>
            <person name="Du Z.-J."/>
        </authorList>
    </citation>
    <scope>NUCLEOTIDE SEQUENCE [LARGE SCALE GENOMIC DNA]</scope>
    <source>
        <strain evidence="4 5">AM505</strain>
    </source>
</reference>
<keyword evidence="5" id="KW-1185">Reference proteome</keyword>
<name>A0A2T8HUV3_9RHOB</name>
<evidence type="ECO:0000313" key="5">
    <source>
        <dbReference type="Proteomes" id="UP000245911"/>
    </source>
</evidence>
<feature type="domain" description="DUF4159" evidence="3">
    <location>
        <begin position="690"/>
        <end position="909"/>
    </location>
</feature>
<sequence length="929" mass="98103">MLSFGALGFTAPVLLFALAALPILWWLLRAVPPAPVRRRFPGIALLLGLRERDPESQRTPWWLLALRVGALAALILALAGPVLNPQRVVPGQGPLLVVMDASWASARDWPRRIERVSRALDVAQQAARPVAVVALTAPPVGAVEFRAPEHWRERLPGLTPRAFAPQAATDWLDALPEGIETLWISDGLARDSRGALLAALSDLGPLQVFEPATPVLALAPASFSGDTVSLTLRRSQGPAQDLTLLAIGRDPAGIERDLARQPVAFAAGERAVDIEFTLPPELRNRITRFQVAGQRGAGAISLADDSLRRRKVALLTVRANSEALALLSPLHYIREALADSADVIESASLDDLLLAGPDVLVLADQPGMTEAEVEAVTEWLNEGGLLLRFAGPRLAGAGLNAAAGSVATRGEDPLLPVPLRAGGRTVGGAMSWGDPRSLAPFPDDSPFTGLPVPGDVGIRAQVLAEPGPDLAARTIAALADGTPLVTRVSRGAGQVVLFHVTANAEWSNLPLSGLFVEMLDRLAVSTRGSLPQARELSGTTWQPEELLDGFGLLHRADDRAAVSGEALAPVLAGTTPPNADLPPGLYAGAAFRLAVNATNAQTQLTLADWPAGTPIESGFAQPELPLAGYLLALAAALMMLDALATLALGGRLLRAAGVAVALGLAGTTPQLAQAQEVSPRILEATESVVLATVASGDAQVDATALAGLQGLSQALFLRSSVEPAAPMTVDIERDELALYPFLYWPVIETSPILSSDAYARLNRYLRSGGMILFDTRDAEISRLTGGTTPAGRRLQRIAAGLDIPPLEPVPADHVLTRTFYLLADFPGRYRGGTLWVEAAPPGAERAEGMPFRNLNDGVTPVVVGSNDWASAWAVDETGMPLLPVGRGTTGERQREMALRFGINLIMHVLSGNYKSDQVHVPALLERLGQ</sequence>
<keyword evidence="1" id="KW-1133">Transmembrane helix</keyword>
<dbReference type="Proteomes" id="UP000245911">
    <property type="component" value="Unassembled WGS sequence"/>
</dbReference>
<feature type="domain" description="Aerotolerance regulator N-terminal" evidence="2">
    <location>
        <begin position="8"/>
        <end position="81"/>
    </location>
</feature>
<organism evidence="4 5">
    <name type="scientific">Pararhodobacter oceanensis</name>
    <dbReference type="NCBI Taxonomy" id="2172121"/>
    <lineage>
        <taxon>Bacteria</taxon>
        <taxon>Pseudomonadati</taxon>
        <taxon>Pseudomonadota</taxon>
        <taxon>Alphaproteobacteria</taxon>
        <taxon>Rhodobacterales</taxon>
        <taxon>Paracoccaceae</taxon>
        <taxon>Pararhodobacter</taxon>
    </lineage>
</organism>
<feature type="transmembrane region" description="Helical" evidence="1">
    <location>
        <begin position="61"/>
        <end position="83"/>
    </location>
</feature>
<evidence type="ECO:0000256" key="1">
    <source>
        <dbReference type="SAM" id="Phobius"/>
    </source>
</evidence>
<dbReference type="AlphaFoldDB" id="A0A2T8HUV3"/>
<evidence type="ECO:0000259" key="2">
    <source>
        <dbReference type="Pfam" id="PF07584"/>
    </source>
</evidence>